<dbReference type="GO" id="GO:0016020">
    <property type="term" value="C:membrane"/>
    <property type="evidence" value="ECO:0007669"/>
    <property type="project" value="InterPro"/>
</dbReference>
<keyword evidence="1" id="KW-1133">Transmembrane helix</keyword>
<dbReference type="InterPro" id="IPR003425">
    <property type="entry name" value="CCB3/YggT"/>
</dbReference>
<feature type="transmembrane region" description="Helical" evidence="1">
    <location>
        <begin position="57"/>
        <end position="80"/>
    </location>
</feature>
<evidence type="ECO:0008006" key="3">
    <source>
        <dbReference type="Google" id="ProtNLM"/>
    </source>
</evidence>
<evidence type="ECO:0000313" key="2">
    <source>
        <dbReference type="EMBL" id="SVC78446.1"/>
    </source>
</evidence>
<evidence type="ECO:0000256" key="1">
    <source>
        <dbReference type="SAM" id="Phobius"/>
    </source>
</evidence>
<accession>A0A382PZ36</accession>
<keyword evidence="1" id="KW-0812">Transmembrane</keyword>
<dbReference type="Pfam" id="PF02325">
    <property type="entry name" value="CCB3_YggT"/>
    <property type="match status" value="1"/>
</dbReference>
<sequence length="114" mass="13258">MFKAILDILSVAVLLTFLFRLLKVDYYNSIVQGMTRITDIFTSVIRSFIKPFFGFDFASLLIVILLQSLTFYLIFLSGYVKFDFVTMISWSLYSTLLLSLRMIWWSLLIGVIIS</sequence>
<name>A0A382PZ36_9ZZZZ</name>
<dbReference type="AlphaFoldDB" id="A0A382PZ36"/>
<keyword evidence="1" id="KW-0472">Membrane</keyword>
<organism evidence="2">
    <name type="scientific">marine metagenome</name>
    <dbReference type="NCBI Taxonomy" id="408172"/>
    <lineage>
        <taxon>unclassified sequences</taxon>
        <taxon>metagenomes</taxon>
        <taxon>ecological metagenomes</taxon>
    </lineage>
</organism>
<dbReference type="EMBL" id="UINC01110734">
    <property type="protein sequence ID" value="SVC78446.1"/>
    <property type="molecule type" value="Genomic_DNA"/>
</dbReference>
<reference evidence="2" key="1">
    <citation type="submission" date="2018-05" db="EMBL/GenBank/DDBJ databases">
        <authorList>
            <person name="Lanie J.A."/>
            <person name="Ng W.-L."/>
            <person name="Kazmierczak K.M."/>
            <person name="Andrzejewski T.M."/>
            <person name="Davidsen T.M."/>
            <person name="Wayne K.J."/>
            <person name="Tettelin H."/>
            <person name="Glass J.I."/>
            <person name="Rusch D."/>
            <person name="Podicherti R."/>
            <person name="Tsui H.-C.T."/>
            <person name="Winkler M.E."/>
        </authorList>
    </citation>
    <scope>NUCLEOTIDE SEQUENCE</scope>
</reference>
<feature type="transmembrane region" description="Helical" evidence="1">
    <location>
        <begin position="92"/>
        <end position="113"/>
    </location>
</feature>
<protein>
    <recommendedName>
        <fullName evidence="3">YggT family protein</fullName>
    </recommendedName>
</protein>
<gene>
    <name evidence="2" type="ORF">METZ01_LOCUS331300</name>
</gene>
<feature type="non-terminal residue" evidence="2">
    <location>
        <position position="114"/>
    </location>
</feature>
<proteinExistence type="predicted"/>